<sequence>MTLIGQGELCLCSCCYIELYIATTRVTHATTHVFHCHLIETLPTFCAANRCTNNSNKGSVFNFPSNEELRQKWIAALGKGSDWRPTFQRICEVHFNSVDIQLVAGRKQLCENAILCHFCVCPYDKETNKKNKLRKKSTKPFETADHAYCSEKKSLPLQLRSSNNTLPHTYISEHNYFAHTGKENKEYFIKEVSNDAKKKLGLVNSERNRHVDHCPLLRSPISIDQLWTESNMDINQNESNLDMNHNELDINSRQALISKIDTLSKDNENLKLKLNEIRMTQTRKINDQDAKLKEVTADNKALKKQLEKLNQQIIRINSSVDKLTSRPSQYSDRSIIKGLSLWTACGTSGYNRVRKAFDVELPAPRTLQRKIQNISFNPGILEDIFLCLKSRINNMEERSKLCCLVFDEMSIEPKIEYDRGSDSNMGYCTLPALPIAASKALLFLIAGVYKRYKQVLTYHFTSTSTDSATVKDFILSLLEKCKTSGLHVLVLVCDMGNRGILNQLGFSCRKNDIQYSIQHPFNKKEKLFALPDVVHVFKNLKEMLMKIGIITLPDELVREYGLPTETIDMNLIEWLDEQQSDMGLKFAPKLKKKNIKANHLKKMKVYTTTSVLNEQTASGLFRYGELFQDPVMITTGWFILILRHWFKIVTSRNRRFALSFHNMDAYTTSIKIIQLVNNIFKNADLGENWKVTRSHVIMYCDCILEIQNYLLQEKSFEFVYLGNLTQDSVENKFSQVRSSCPKPTARDFKYRLKNLSISGEATRISNSSYDHDDSPTLISLMQKIERPNTKQTSELSIKLPKLQDCPSLSLEEEETLYKMCGYVLRKLQSSIKCKVCYNSLLHQGPVDHPKAGLLLVCEFVEAALVRVSDEVYQILHGAESIIMASENIMKDLGGSLKCTLESHIMKELSSFPLSTCHDQRQTLISRFLSMRLHQLLPCPKSNQNTVFASKSMGSRLLADAFNPRPR</sequence>
<evidence type="ECO:0000256" key="5">
    <source>
        <dbReference type="ARBA" id="ARBA00022833"/>
    </source>
</evidence>
<keyword evidence="3" id="KW-0479">Metal-binding</keyword>
<dbReference type="AlphaFoldDB" id="A0A6J1PTC6"/>
<feature type="domain" description="THAP-type" evidence="14">
    <location>
        <begin position="42"/>
        <end position="118"/>
    </location>
</feature>
<comment type="subcellular location">
    <subcellularLocation>
        <location evidence="1">Nucleus</location>
        <location evidence="1">Nucleoplasm</location>
    </subcellularLocation>
</comment>
<evidence type="ECO:0000256" key="13">
    <source>
        <dbReference type="SAM" id="Coils"/>
    </source>
</evidence>
<gene>
    <name evidence="16 17" type="primary">LOC112455086</name>
</gene>
<evidence type="ECO:0000256" key="7">
    <source>
        <dbReference type="ARBA" id="ARBA00023054"/>
    </source>
</evidence>
<keyword evidence="7 13" id="KW-0175">Coiled coil</keyword>
<dbReference type="Pfam" id="PF21787">
    <property type="entry name" value="TNP-like_RNaseH_N"/>
    <property type="match status" value="1"/>
</dbReference>
<feature type="coiled-coil region" evidence="13">
    <location>
        <begin position="253"/>
        <end position="326"/>
    </location>
</feature>
<evidence type="ECO:0000256" key="8">
    <source>
        <dbReference type="ARBA" id="ARBA00023125"/>
    </source>
</evidence>
<keyword evidence="9" id="KW-0804">Transcription</keyword>
<evidence type="ECO:0000313" key="17">
    <source>
        <dbReference type="RefSeq" id="XP_024872558.1"/>
    </source>
</evidence>
<keyword evidence="11" id="KW-0131">Cell cycle</keyword>
<evidence type="ECO:0000256" key="9">
    <source>
        <dbReference type="ARBA" id="ARBA00023163"/>
    </source>
</evidence>
<dbReference type="Gene3D" id="6.10.250.1820">
    <property type="match status" value="1"/>
</dbReference>
<dbReference type="InterPro" id="IPR048365">
    <property type="entry name" value="TNP-like_RNaseH_N"/>
</dbReference>
<comment type="similarity">
    <text evidence="2">Belongs to the THAP1 family.</text>
</comment>
<evidence type="ECO:0000256" key="11">
    <source>
        <dbReference type="ARBA" id="ARBA00023306"/>
    </source>
</evidence>
<accession>A0A6J1PTC6</accession>
<dbReference type="InterPro" id="IPR038441">
    <property type="entry name" value="THAP_Znf_sf"/>
</dbReference>
<evidence type="ECO:0000256" key="10">
    <source>
        <dbReference type="ARBA" id="ARBA00023242"/>
    </source>
</evidence>
<keyword evidence="10" id="KW-0539">Nucleus</keyword>
<dbReference type="PROSITE" id="PS50950">
    <property type="entry name" value="ZF_THAP"/>
    <property type="match status" value="1"/>
</dbReference>
<evidence type="ECO:0000256" key="4">
    <source>
        <dbReference type="ARBA" id="ARBA00022771"/>
    </source>
</evidence>
<dbReference type="RefSeq" id="XP_024872558.1">
    <property type="nucleotide sequence ID" value="XM_025016790.1"/>
</dbReference>
<name>A0A6J1PTC6_9HYME</name>
<evidence type="ECO:0000256" key="2">
    <source>
        <dbReference type="ARBA" id="ARBA00006177"/>
    </source>
</evidence>
<reference evidence="16 17" key="1">
    <citation type="submission" date="2025-04" db="UniProtKB">
        <authorList>
            <consortium name="RefSeq"/>
        </authorList>
    </citation>
    <scope>IDENTIFICATION</scope>
    <source>
        <tissue evidence="16 17">Whole body</tissue>
    </source>
</reference>
<evidence type="ECO:0000256" key="3">
    <source>
        <dbReference type="ARBA" id="ARBA00022723"/>
    </source>
</evidence>
<evidence type="ECO:0000313" key="15">
    <source>
        <dbReference type="Proteomes" id="UP000504618"/>
    </source>
</evidence>
<keyword evidence="4 12" id="KW-0863">Zinc-finger</keyword>
<dbReference type="GO" id="GO:0043565">
    <property type="term" value="F:sequence-specific DNA binding"/>
    <property type="evidence" value="ECO:0007669"/>
    <property type="project" value="InterPro"/>
</dbReference>
<evidence type="ECO:0000256" key="12">
    <source>
        <dbReference type="PROSITE-ProRule" id="PRU00309"/>
    </source>
</evidence>
<dbReference type="Pfam" id="PF05485">
    <property type="entry name" value="THAP"/>
    <property type="match status" value="1"/>
</dbReference>
<dbReference type="OrthoDB" id="7553888at2759"/>
<dbReference type="Gene3D" id="6.20.210.20">
    <property type="entry name" value="THAP domain"/>
    <property type="match status" value="1"/>
</dbReference>
<dbReference type="Proteomes" id="UP000504618">
    <property type="component" value="Unplaced"/>
</dbReference>
<evidence type="ECO:0000259" key="14">
    <source>
        <dbReference type="PROSITE" id="PS50950"/>
    </source>
</evidence>
<keyword evidence="6" id="KW-0805">Transcription regulation</keyword>
<protein>
    <submittedName>
        <fullName evidence="16 17">Uncharacterized protein LOC112455086</fullName>
    </submittedName>
</protein>
<organism evidence="15 17">
    <name type="scientific">Temnothorax curvispinosus</name>
    <dbReference type="NCBI Taxonomy" id="300111"/>
    <lineage>
        <taxon>Eukaryota</taxon>
        <taxon>Metazoa</taxon>
        <taxon>Ecdysozoa</taxon>
        <taxon>Arthropoda</taxon>
        <taxon>Hexapoda</taxon>
        <taxon>Insecta</taxon>
        <taxon>Pterygota</taxon>
        <taxon>Neoptera</taxon>
        <taxon>Endopterygota</taxon>
        <taxon>Hymenoptera</taxon>
        <taxon>Apocrita</taxon>
        <taxon>Aculeata</taxon>
        <taxon>Formicoidea</taxon>
        <taxon>Formicidae</taxon>
        <taxon>Myrmicinae</taxon>
        <taxon>Temnothorax</taxon>
    </lineage>
</organism>
<dbReference type="GO" id="GO:0005654">
    <property type="term" value="C:nucleoplasm"/>
    <property type="evidence" value="ECO:0007669"/>
    <property type="project" value="UniProtKB-SubCell"/>
</dbReference>
<proteinExistence type="inferred from homology"/>
<evidence type="ECO:0000313" key="16">
    <source>
        <dbReference type="RefSeq" id="XP_024872556.1"/>
    </source>
</evidence>
<dbReference type="SMART" id="SM00980">
    <property type="entry name" value="THAP"/>
    <property type="match status" value="1"/>
</dbReference>
<dbReference type="InterPro" id="IPR026516">
    <property type="entry name" value="THAP1/10"/>
</dbReference>
<evidence type="ECO:0000256" key="1">
    <source>
        <dbReference type="ARBA" id="ARBA00004642"/>
    </source>
</evidence>
<dbReference type="SUPFAM" id="SSF57716">
    <property type="entry name" value="Glucocorticoid receptor-like (DNA-binding domain)"/>
    <property type="match status" value="1"/>
</dbReference>
<dbReference type="InterPro" id="IPR006612">
    <property type="entry name" value="THAP_Znf"/>
</dbReference>
<keyword evidence="15" id="KW-1185">Reference proteome</keyword>
<dbReference type="GO" id="GO:0008270">
    <property type="term" value="F:zinc ion binding"/>
    <property type="evidence" value="ECO:0007669"/>
    <property type="project" value="UniProtKB-KW"/>
</dbReference>
<dbReference type="RefSeq" id="XP_024872556.1">
    <property type="nucleotide sequence ID" value="XM_025016788.1"/>
</dbReference>
<keyword evidence="8 12" id="KW-0238">DNA-binding</keyword>
<keyword evidence="5" id="KW-0862">Zinc</keyword>
<dbReference type="GeneID" id="112455086"/>
<dbReference type="PANTHER" id="PTHR46600">
    <property type="entry name" value="THAP DOMAIN-CONTAINING"/>
    <property type="match status" value="1"/>
</dbReference>
<evidence type="ECO:0000256" key="6">
    <source>
        <dbReference type="ARBA" id="ARBA00023015"/>
    </source>
</evidence>
<dbReference type="PANTHER" id="PTHR46600:SF1">
    <property type="entry name" value="THAP DOMAIN-CONTAINING PROTEIN 1"/>
    <property type="match status" value="1"/>
</dbReference>